<dbReference type="EMBL" id="CP018906">
    <property type="protein sequence ID" value="AQW21324.1"/>
    <property type="molecule type" value="Genomic_DNA"/>
</dbReference>
<evidence type="ECO:0000256" key="5">
    <source>
        <dbReference type="PIRSR" id="PIRSR000350-4"/>
    </source>
</evidence>
<dbReference type="InterPro" id="IPR001100">
    <property type="entry name" value="Pyr_nuc-diS_OxRdtase"/>
</dbReference>
<dbReference type="InterPro" id="IPR004099">
    <property type="entry name" value="Pyr_nucl-diS_OxRdtase_dimer"/>
</dbReference>
<keyword evidence="4" id="KW-0520">NAD</keyword>
<keyword evidence="3 4" id="KW-0274">FAD</keyword>
<dbReference type="InterPro" id="IPR023753">
    <property type="entry name" value="FAD/NAD-binding_dom"/>
</dbReference>
<organism evidence="8 9">
    <name type="scientific">Lentilactobacillus curieae</name>
    <dbReference type="NCBI Taxonomy" id="1138822"/>
    <lineage>
        <taxon>Bacteria</taxon>
        <taxon>Bacillati</taxon>
        <taxon>Bacillota</taxon>
        <taxon>Bacilli</taxon>
        <taxon>Lactobacillales</taxon>
        <taxon>Lactobacillaceae</taxon>
        <taxon>Lentilactobacillus</taxon>
    </lineage>
</organism>
<keyword evidence="9" id="KW-1185">Reference proteome</keyword>
<evidence type="ECO:0000256" key="3">
    <source>
        <dbReference type="ARBA" id="ARBA00022827"/>
    </source>
</evidence>
<dbReference type="OrthoDB" id="9800167at2"/>
<dbReference type="Pfam" id="PF02852">
    <property type="entry name" value="Pyr_redox_dim"/>
    <property type="match status" value="1"/>
</dbReference>
<dbReference type="PRINTS" id="PR00368">
    <property type="entry name" value="FADPNR"/>
</dbReference>
<keyword evidence="4" id="KW-0547">Nucleotide-binding</keyword>
<feature type="disulfide bond" description="Redox-active" evidence="5">
    <location>
        <begin position="42"/>
        <end position="47"/>
    </location>
</feature>
<dbReference type="RefSeq" id="WP_035167776.1">
    <property type="nucleotide sequence ID" value="NZ_CP018906.1"/>
</dbReference>
<dbReference type="Gene3D" id="3.50.50.60">
    <property type="entry name" value="FAD/NAD(P)-binding domain"/>
    <property type="match status" value="2"/>
</dbReference>
<name>A0A1S6QI89_9LACO</name>
<dbReference type="KEGG" id="lcu:PL11_004970"/>
<dbReference type="InterPro" id="IPR036188">
    <property type="entry name" value="FAD/NAD-bd_sf"/>
</dbReference>
<feature type="domain" description="FAD/NAD(P)-binding" evidence="7">
    <location>
        <begin position="7"/>
        <end position="317"/>
    </location>
</feature>
<accession>A0A1S6QI89</accession>
<feature type="binding site" evidence="4">
    <location>
        <position position="260"/>
    </location>
    <ligand>
        <name>NAD(+)</name>
        <dbReference type="ChEBI" id="CHEBI:57540"/>
    </ligand>
</feature>
<evidence type="ECO:0000256" key="2">
    <source>
        <dbReference type="ARBA" id="ARBA00022630"/>
    </source>
</evidence>
<evidence type="ECO:0000256" key="1">
    <source>
        <dbReference type="ARBA" id="ARBA00007532"/>
    </source>
</evidence>
<feature type="domain" description="Pyridine nucleotide-disulphide oxidoreductase dimerisation" evidence="6">
    <location>
        <begin position="338"/>
        <end position="440"/>
    </location>
</feature>
<dbReference type="Gene3D" id="3.30.390.30">
    <property type="match status" value="1"/>
</dbReference>
<feature type="binding site" evidence="4">
    <location>
        <position position="300"/>
    </location>
    <ligand>
        <name>FAD</name>
        <dbReference type="ChEBI" id="CHEBI:57692"/>
    </ligand>
</feature>
<gene>
    <name evidence="8" type="ORF">PL11_004970</name>
</gene>
<protein>
    <submittedName>
        <fullName evidence="8">Glutathione reductase</fullName>
    </submittedName>
</protein>
<dbReference type="Pfam" id="PF07992">
    <property type="entry name" value="Pyr_redox_2"/>
    <property type="match status" value="1"/>
</dbReference>
<dbReference type="SUPFAM" id="SSF55424">
    <property type="entry name" value="FAD/NAD-linked reductases, dimerisation (C-terminal) domain"/>
    <property type="match status" value="1"/>
</dbReference>
<sequence length="447" mass="48518">MADKKVDVIIIGAGPGGLAAAYGLASNKTVLVVENDLWGGTCPNRGCDPKKMLYSVVHTKQQAADLAAVGLKSDSSINWEEMMEFKKQYTEKIPSGTLDGLKSANILTEHGKATFIDETTISVNDTSYQADKFVLATGLHPAIPQIEGNEFIHTSADFLSMPHLPEKVAFIGGGFVGIELANIAAESGAEVHLIQHNDQVLKRYPKELTSALVDSMKDHGVHFHFDTTLSSIRERADGDYELLGENDFSIEVDEVFAAMGRVPKLDSLNLNVAGVNYDNHGIQVNAFLETSNPNIYAVGDVVNRSQPKLTPVASFEGAYVAEGILTNNDHDSIRYPAIPQVVYSSLQIATTGVSLSEAVDNPSLYTVKTVKTGSWYTFNRIQDPNAVVITVLDKKNSTIAGATVLSKIADEIINYFTFEINQKADKQAVAHQIPAYPTPASDMTYYL</sequence>
<dbReference type="InterPro" id="IPR016156">
    <property type="entry name" value="FAD/NAD-linked_Rdtase_dimer_sf"/>
</dbReference>
<evidence type="ECO:0000256" key="4">
    <source>
        <dbReference type="PIRSR" id="PIRSR000350-3"/>
    </source>
</evidence>
<dbReference type="PRINTS" id="PR00411">
    <property type="entry name" value="PNDRDTASEI"/>
</dbReference>
<feature type="binding site" evidence="4">
    <location>
        <begin position="172"/>
        <end position="179"/>
    </location>
    <ligand>
        <name>NAD(+)</name>
        <dbReference type="ChEBI" id="CHEBI:57540"/>
    </ligand>
</feature>
<dbReference type="PANTHER" id="PTHR43014:SF5">
    <property type="entry name" value="GLUTATHIONE REDUCTASE (NADPH)"/>
    <property type="match status" value="1"/>
</dbReference>
<reference evidence="8 9" key="1">
    <citation type="journal article" date="2015" name="Genome Announc.">
        <title>Genome Sequence of Lactobacillus curieae CCTCC M 2011381T, a Novel Producer of Gamma-aminobutyric Acid.</title>
        <authorList>
            <person name="Wang Y."/>
            <person name="Wang Y."/>
            <person name="Lang C."/>
            <person name="Wei D."/>
            <person name="Xu P."/>
            <person name="Xie J."/>
        </authorList>
    </citation>
    <scope>NUCLEOTIDE SEQUENCE [LARGE SCALE GENOMIC DNA]</scope>
    <source>
        <strain evidence="8 9">CCTCC M 2011381</strain>
    </source>
</reference>
<dbReference type="SUPFAM" id="SSF51905">
    <property type="entry name" value="FAD/NAD(P)-binding domain"/>
    <property type="match status" value="1"/>
</dbReference>
<evidence type="ECO:0000259" key="7">
    <source>
        <dbReference type="Pfam" id="PF07992"/>
    </source>
</evidence>
<dbReference type="GO" id="GO:0000166">
    <property type="term" value="F:nucleotide binding"/>
    <property type="evidence" value="ECO:0007669"/>
    <property type="project" value="UniProtKB-KW"/>
</dbReference>
<evidence type="ECO:0000313" key="9">
    <source>
        <dbReference type="Proteomes" id="UP000030361"/>
    </source>
</evidence>
<keyword evidence="2" id="KW-0285">Flavoprotein</keyword>
<dbReference type="eggNOG" id="COG1249">
    <property type="taxonomic scope" value="Bacteria"/>
</dbReference>
<evidence type="ECO:0000313" key="8">
    <source>
        <dbReference type="EMBL" id="AQW21324.1"/>
    </source>
</evidence>
<feature type="binding site" evidence="4">
    <location>
        <position position="51"/>
    </location>
    <ligand>
        <name>FAD</name>
        <dbReference type="ChEBI" id="CHEBI:57692"/>
    </ligand>
</feature>
<evidence type="ECO:0000259" key="6">
    <source>
        <dbReference type="Pfam" id="PF02852"/>
    </source>
</evidence>
<dbReference type="PANTHER" id="PTHR43014">
    <property type="entry name" value="MERCURIC REDUCTASE"/>
    <property type="match status" value="1"/>
</dbReference>
<dbReference type="Proteomes" id="UP000030361">
    <property type="component" value="Chromosome"/>
</dbReference>
<dbReference type="PIRSF" id="PIRSF000350">
    <property type="entry name" value="Mercury_reductase_MerA"/>
    <property type="match status" value="1"/>
</dbReference>
<proteinExistence type="inferred from homology"/>
<comment type="similarity">
    <text evidence="1">Belongs to the class-I pyridine nucleotide-disulfide oxidoreductase family.</text>
</comment>
<dbReference type="AlphaFoldDB" id="A0A1S6QI89"/>
<comment type="cofactor">
    <cofactor evidence="4">
        <name>FAD</name>
        <dbReference type="ChEBI" id="CHEBI:57692"/>
    </cofactor>
    <text evidence="4">Binds 1 FAD per subunit.</text>
</comment>
<dbReference type="GO" id="GO:0016491">
    <property type="term" value="F:oxidoreductase activity"/>
    <property type="evidence" value="ECO:0007669"/>
    <property type="project" value="InterPro"/>
</dbReference>